<comment type="caution">
    <text evidence="1">The sequence shown here is derived from an EMBL/GenBank/DDBJ whole genome shotgun (WGS) entry which is preliminary data.</text>
</comment>
<evidence type="ECO:0000313" key="1">
    <source>
        <dbReference type="EMBL" id="MBB4286997.1"/>
    </source>
</evidence>
<reference evidence="1 2" key="1">
    <citation type="submission" date="2020-08" db="EMBL/GenBank/DDBJ databases">
        <title>Genome sequencing of Purple Non-Sulfur Bacteria from various extreme environments.</title>
        <authorList>
            <person name="Mayer M."/>
        </authorList>
    </citation>
    <scope>NUCLEOTIDE SEQUENCE [LARGE SCALE GENOMIC DNA]</scope>
    <source>
        <strain evidence="1 2">JA135</strain>
    </source>
</reference>
<dbReference type="RefSeq" id="WP_184436331.1">
    <property type="nucleotide sequence ID" value="NZ_JACIGI010000025.1"/>
</dbReference>
<dbReference type="AlphaFoldDB" id="A0A7W6WM07"/>
<dbReference type="NCBIfam" id="TIGR03293">
    <property type="entry name" value="PhnG_redo"/>
    <property type="match status" value="1"/>
</dbReference>
<dbReference type="Pfam" id="PF06754">
    <property type="entry name" value="PhnG"/>
    <property type="match status" value="1"/>
</dbReference>
<dbReference type="Proteomes" id="UP000555728">
    <property type="component" value="Unassembled WGS sequence"/>
</dbReference>
<protein>
    <submittedName>
        <fullName evidence="1">Alpha-D-ribose 1-methylphosphonate 5-triphosphate synthase subunit PhnG</fullName>
        <ecNumber evidence="1">2.7.8.37</ecNumber>
    </submittedName>
</protein>
<keyword evidence="2" id="KW-1185">Reference proteome</keyword>
<dbReference type="EMBL" id="JACIGI010000025">
    <property type="protein sequence ID" value="MBB4286997.1"/>
    <property type="molecule type" value="Genomic_DNA"/>
</dbReference>
<dbReference type="InterPro" id="IPR009609">
    <property type="entry name" value="Phosphonate_metab_PhnG"/>
</dbReference>
<proteinExistence type="predicted"/>
<dbReference type="GO" id="GO:0019634">
    <property type="term" value="P:organic phosphonate metabolic process"/>
    <property type="evidence" value="ECO:0007669"/>
    <property type="project" value="InterPro"/>
</dbReference>
<dbReference type="GO" id="GO:0061693">
    <property type="term" value="F:alpha-D-ribose 1-methylphosphonate 5-triphosphate synthase activity"/>
    <property type="evidence" value="ECO:0007669"/>
    <property type="project" value="UniProtKB-EC"/>
</dbReference>
<organism evidence="1 2">
    <name type="scientific">Roseospira goensis</name>
    <dbReference type="NCBI Taxonomy" id="391922"/>
    <lineage>
        <taxon>Bacteria</taxon>
        <taxon>Pseudomonadati</taxon>
        <taxon>Pseudomonadota</taxon>
        <taxon>Alphaproteobacteria</taxon>
        <taxon>Rhodospirillales</taxon>
        <taxon>Rhodospirillaceae</taxon>
        <taxon>Roseospira</taxon>
    </lineage>
</organism>
<evidence type="ECO:0000313" key="2">
    <source>
        <dbReference type="Proteomes" id="UP000555728"/>
    </source>
</evidence>
<sequence length="164" mass="17214">MTLSPHDEPAAPMAMATATRQRWMAALARAPRARLEAAWAALADPPAVTLLRPPEIGSAMVRGRTGGTGPRFNLGEVTLTRCSVSLPAVGGAPLIGHGYVAGRDRRHAELAACFDALLQDPARHATLDATLVTPLTEAQAAARRQAQAAASASRVDFFTLVRGE</sequence>
<dbReference type="EC" id="2.7.8.37" evidence="1"/>
<gene>
    <name evidence="1" type="ORF">GGD88_002740</name>
</gene>
<keyword evidence="1" id="KW-0808">Transferase</keyword>
<name>A0A7W6WM07_9PROT</name>
<dbReference type="GO" id="GO:0015716">
    <property type="term" value="P:organic phosphonate transport"/>
    <property type="evidence" value="ECO:0007669"/>
    <property type="project" value="InterPro"/>
</dbReference>
<accession>A0A7W6WM07</accession>